<dbReference type="Proteomes" id="UP000326354">
    <property type="component" value="Chromosome"/>
</dbReference>
<dbReference type="KEGG" id="uam:UABAM_04810"/>
<feature type="transmembrane region" description="Helical" evidence="1">
    <location>
        <begin position="121"/>
        <end position="138"/>
    </location>
</feature>
<organism evidence="2 3">
    <name type="scientific">Uabimicrobium amorphum</name>
    <dbReference type="NCBI Taxonomy" id="2596890"/>
    <lineage>
        <taxon>Bacteria</taxon>
        <taxon>Pseudomonadati</taxon>
        <taxon>Planctomycetota</taxon>
        <taxon>Candidatus Uabimicrobiia</taxon>
        <taxon>Candidatus Uabimicrobiales</taxon>
        <taxon>Candidatus Uabimicrobiaceae</taxon>
        <taxon>Candidatus Uabimicrobium</taxon>
    </lineage>
</organism>
<gene>
    <name evidence="2" type="ORF">UABAM_04810</name>
</gene>
<feature type="transmembrane region" description="Helical" evidence="1">
    <location>
        <begin position="6"/>
        <end position="25"/>
    </location>
</feature>
<name>A0A5S9IR87_UABAM</name>
<feature type="transmembrane region" description="Helical" evidence="1">
    <location>
        <begin position="77"/>
        <end position="101"/>
    </location>
</feature>
<sequence length="141" mass="16602">MLSSEYIYPLWFVIRILLFLFTSLVRKYDVLLAILFAITPCSCALGFLGGFEYVLLCEFAVFITFFQIRFHRDSHVFSTIIFTLHFAGPFCKFIFSTLYNIDFPIMHLPSALNFVINPHDISYGSFLFLLYPMPFFWSQNR</sequence>
<evidence type="ECO:0000313" key="3">
    <source>
        <dbReference type="Proteomes" id="UP000326354"/>
    </source>
</evidence>
<keyword evidence="1" id="KW-1133">Transmembrane helix</keyword>
<evidence type="ECO:0000256" key="1">
    <source>
        <dbReference type="SAM" id="Phobius"/>
    </source>
</evidence>
<evidence type="ECO:0000313" key="2">
    <source>
        <dbReference type="EMBL" id="BBM86424.1"/>
    </source>
</evidence>
<keyword evidence="3" id="KW-1185">Reference proteome</keyword>
<keyword evidence="1" id="KW-0472">Membrane</keyword>
<protein>
    <submittedName>
        <fullName evidence="2">Uncharacterized protein</fullName>
    </submittedName>
</protein>
<reference evidence="2 3" key="1">
    <citation type="submission" date="2019-08" db="EMBL/GenBank/DDBJ databases">
        <title>Complete genome sequence of Candidatus Uab amorphum.</title>
        <authorList>
            <person name="Shiratori T."/>
            <person name="Suzuki S."/>
            <person name="Kakizawa Y."/>
            <person name="Ishida K."/>
        </authorList>
    </citation>
    <scope>NUCLEOTIDE SEQUENCE [LARGE SCALE GENOMIC DNA]</scope>
    <source>
        <strain evidence="2 3">SRT547</strain>
    </source>
</reference>
<feature type="transmembrane region" description="Helical" evidence="1">
    <location>
        <begin position="30"/>
        <end position="47"/>
    </location>
</feature>
<dbReference type="EMBL" id="AP019860">
    <property type="protein sequence ID" value="BBM86424.1"/>
    <property type="molecule type" value="Genomic_DNA"/>
</dbReference>
<proteinExistence type="predicted"/>
<dbReference type="AlphaFoldDB" id="A0A5S9IR87"/>
<keyword evidence="1" id="KW-0812">Transmembrane</keyword>
<accession>A0A5S9IR87</accession>